<dbReference type="PANTHER" id="PTHR30146:SF109">
    <property type="entry name" value="HTH-TYPE TRANSCRIPTIONAL REGULATOR GALS"/>
    <property type="match status" value="1"/>
</dbReference>
<dbReference type="Proteomes" id="UP000541352">
    <property type="component" value="Unassembled WGS sequence"/>
</dbReference>
<comment type="caution">
    <text evidence="5">The sequence shown here is derived from an EMBL/GenBank/DDBJ whole genome shotgun (WGS) entry which is preliminary data.</text>
</comment>
<keyword evidence="3" id="KW-0804">Transcription</keyword>
<dbReference type="CDD" id="cd01392">
    <property type="entry name" value="HTH_LacI"/>
    <property type="match status" value="1"/>
</dbReference>
<dbReference type="SMART" id="SM00354">
    <property type="entry name" value="HTH_LACI"/>
    <property type="match status" value="1"/>
</dbReference>
<dbReference type="CDD" id="cd06267">
    <property type="entry name" value="PBP1_LacI_sugar_binding-like"/>
    <property type="match status" value="1"/>
</dbReference>
<dbReference type="Pfam" id="PF13377">
    <property type="entry name" value="Peripla_BP_3"/>
    <property type="match status" value="1"/>
</dbReference>
<evidence type="ECO:0000256" key="3">
    <source>
        <dbReference type="ARBA" id="ARBA00023163"/>
    </source>
</evidence>
<dbReference type="Gene3D" id="3.40.50.2300">
    <property type="match status" value="2"/>
</dbReference>
<keyword evidence="2" id="KW-0238">DNA-binding</keyword>
<dbReference type="EMBL" id="JACIBY010000004">
    <property type="protein sequence ID" value="MBB3838420.1"/>
    <property type="molecule type" value="Genomic_DNA"/>
</dbReference>
<dbReference type="RefSeq" id="WP_183973842.1">
    <property type="nucleotide sequence ID" value="NZ_JACIBY010000004.1"/>
</dbReference>
<gene>
    <name evidence="5" type="ORF">FHS57_002425</name>
</gene>
<protein>
    <submittedName>
        <fullName evidence="5">LacI family transcriptional regulator</fullName>
    </submittedName>
</protein>
<organism evidence="5 6">
    <name type="scientific">Runella defluvii</name>
    <dbReference type="NCBI Taxonomy" id="370973"/>
    <lineage>
        <taxon>Bacteria</taxon>
        <taxon>Pseudomonadati</taxon>
        <taxon>Bacteroidota</taxon>
        <taxon>Cytophagia</taxon>
        <taxon>Cytophagales</taxon>
        <taxon>Spirosomataceae</taxon>
        <taxon>Runella</taxon>
    </lineage>
</organism>
<evidence type="ECO:0000259" key="4">
    <source>
        <dbReference type="PROSITE" id="PS50932"/>
    </source>
</evidence>
<reference evidence="5 6" key="1">
    <citation type="submission" date="2020-08" db="EMBL/GenBank/DDBJ databases">
        <title>Genomic Encyclopedia of Type Strains, Phase IV (KMG-IV): sequencing the most valuable type-strain genomes for metagenomic binning, comparative biology and taxonomic classification.</title>
        <authorList>
            <person name="Goeker M."/>
        </authorList>
    </citation>
    <scope>NUCLEOTIDE SEQUENCE [LARGE SCALE GENOMIC DNA]</scope>
    <source>
        <strain evidence="5 6">DSM 17976</strain>
    </source>
</reference>
<evidence type="ECO:0000313" key="5">
    <source>
        <dbReference type="EMBL" id="MBB3838420.1"/>
    </source>
</evidence>
<dbReference type="Gene3D" id="1.10.260.40">
    <property type="entry name" value="lambda repressor-like DNA-binding domains"/>
    <property type="match status" value="1"/>
</dbReference>
<evidence type="ECO:0000256" key="2">
    <source>
        <dbReference type="ARBA" id="ARBA00023125"/>
    </source>
</evidence>
<dbReference type="InterPro" id="IPR000843">
    <property type="entry name" value="HTH_LacI"/>
</dbReference>
<dbReference type="SUPFAM" id="SSF53822">
    <property type="entry name" value="Periplasmic binding protein-like I"/>
    <property type="match status" value="1"/>
</dbReference>
<dbReference type="InterPro" id="IPR046335">
    <property type="entry name" value="LacI/GalR-like_sensor"/>
</dbReference>
<name>A0A7W5ZKL6_9BACT</name>
<sequence length="383" mass="42732">MVECRQCQSVSEVVKAGFLRGRQRFYCKTCQVHFTVELPAASPQKAARQTTIIDIAKSLGVAPSTVSRALNGSTDINSLTRQEILRVANEMDYRPNLLAQSLHRGETHTIGVVIPNIERPFFAGVLAGIQNVATEAGYRVMICQSNESHSTETLNVQALIASRVDGLLISHSKETTSFEHIRLQLKKGLPIVHFDRVCNEVETAKVVQEDFEGSFALVEHLIQQGCRRIAVCAGPPQLLISQTRLEGYKAALCHYGLPLDDTLIYHTEFKQSESLTALNHWLSLPEPPDGIFAIHYGNAIELLVELKRRKIQIPTEIAVVGFGDELIAELIEPSLTVFHLFPFEMGETAASLLIDNIIHRDTFSLIIKKMRGELRIRKSSMRL</sequence>
<dbReference type="PROSITE" id="PS50932">
    <property type="entry name" value="HTH_LACI_2"/>
    <property type="match status" value="1"/>
</dbReference>
<proteinExistence type="predicted"/>
<dbReference type="PANTHER" id="PTHR30146">
    <property type="entry name" value="LACI-RELATED TRANSCRIPTIONAL REPRESSOR"/>
    <property type="match status" value="1"/>
</dbReference>
<keyword evidence="1" id="KW-0805">Transcription regulation</keyword>
<feature type="domain" description="HTH lacI-type" evidence="4">
    <location>
        <begin position="50"/>
        <end position="104"/>
    </location>
</feature>
<dbReference type="SUPFAM" id="SSF47413">
    <property type="entry name" value="lambda repressor-like DNA-binding domains"/>
    <property type="match status" value="1"/>
</dbReference>
<evidence type="ECO:0000256" key="1">
    <source>
        <dbReference type="ARBA" id="ARBA00023015"/>
    </source>
</evidence>
<dbReference type="InterPro" id="IPR028082">
    <property type="entry name" value="Peripla_BP_I"/>
</dbReference>
<dbReference type="InterPro" id="IPR010982">
    <property type="entry name" value="Lambda_DNA-bd_dom_sf"/>
</dbReference>
<dbReference type="AlphaFoldDB" id="A0A7W5ZKL6"/>
<dbReference type="GO" id="GO:0003700">
    <property type="term" value="F:DNA-binding transcription factor activity"/>
    <property type="evidence" value="ECO:0007669"/>
    <property type="project" value="TreeGrafter"/>
</dbReference>
<evidence type="ECO:0000313" key="6">
    <source>
        <dbReference type="Proteomes" id="UP000541352"/>
    </source>
</evidence>
<dbReference type="Pfam" id="PF00356">
    <property type="entry name" value="LacI"/>
    <property type="match status" value="1"/>
</dbReference>
<keyword evidence="6" id="KW-1185">Reference proteome</keyword>
<accession>A0A7W5ZKL6</accession>
<dbReference type="GO" id="GO:0000976">
    <property type="term" value="F:transcription cis-regulatory region binding"/>
    <property type="evidence" value="ECO:0007669"/>
    <property type="project" value="TreeGrafter"/>
</dbReference>